<dbReference type="PANTHER" id="PTHR11161:SF69">
    <property type="entry name" value="NOSE RESISTANT TO FLUOXETINE PROTEIN 6-LIKE PROTEIN"/>
    <property type="match status" value="1"/>
</dbReference>
<evidence type="ECO:0000313" key="5">
    <source>
        <dbReference type="Proteomes" id="UP001372834"/>
    </source>
</evidence>
<comment type="caution">
    <text evidence="4">The sequence shown here is derived from an EMBL/GenBank/DDBJ whole genome shotgun (WGS) entry which is preliminary data.</text>
</comment>
<feature type="transmembrane region" description="Helical" evidence="2">
    <location>
        <begin position="207"/>
        <end position="226"/>
    </location>
</feature>
<feature type="transmembrane region" description="Helical" evidence="2">
    <location>
        <begin position="485"/>
        <end position="509"/>
    </location>
</feature>
<dbReference type="AlphaFoldDB" id="A0AAN8P1J6"/>
<feature type="domain" description="Acyltransferase 3" evidence="3">
    <location>
        <begin position="200"/>
        <end position="573"/>
    </location>
</feature>
<name>A0AAN8P1J6_POLSC</name>
<feature type="transmembrane region" description="Helical" evidence="2">
    <location>
        <begin position="246"/>
        <end position="267"/>
    </location>
</feature>
<evidence type="ECO:0000256" key="2">
    <source>
        <dbReference type="SAM" id="Phobius"/>
    </source>
</evidence>
<feature type="transmembrane region" description="Helical" evidence="2">
    <location>
        <begin position="294"/>
        <end position="315"/>
    </location>
</feature>
<protein>
    <recommendedName>
        <fullName evidence="3">Acyltransferase 3 domain-containing protein</fullName>
    </recommendedName>
</protein>
<proteinExistence type="predicted"/>
<feature type="transmembrane region" description="Helical" evidence="2">
    <location>
        <begin position="387"/>
        <end position="405"/>
    </location>
</feature>
<feature type="region of interest" description="Disordered" evidence="1">
    <location>
        <begin position="99"/>
        <end position="127"/>
    </location>
</feature>
<feature type="transmembrane region" description="Helical" evidence="2">
    <location>
        <begin position="455"/>
        <end position="479"/>
    </location>
</feature>
<reference evidence="4 5" key="1">
    <citation type="submission" date="2023-10" db="EMBL/GenBank/DDBJ databases">
        <title>Genomes of two closely related lineages of the louse Polyplax serrata with different host specificities.</title>
        <authorList>
            <person name="Martinu J."/>
            <person name="Tarabai H."/>
            <person name="Stefka J."/>
            <person name="Hypsa V."/>
        </authorList>
    </citation>
    <scope>NUCLEOTIDE SEQUENCE [LARGE SCALE GENOMIC DNA]</scope>
    <source>
        <strain evidence="4">HR10_N</strain>
    </source>
</reference>
<evidence type="ECO:0000313" key="4">
    <source>
        <dbReference type="EMBL" id="KAK6631779.1"/>
    </source>
</evidence>
<dbReference type="GO" id="GO:0016747">
    <property type="term" value="F:acyltransferase activity, transferring groups other than amino-acyl groups"/>
    <property type="evidence" value="ECO:0007669"/>
    <property type="project" value="InterPro"/>
</dbReference>
<evidence type="ECO:0000259" key="3">
    <source>
        <dbReference type="Pfam" id="PF01757"/>
    </source>
</evidence>
<keyword evidence="2" id="KW-0472">Membrane</keyword>
<dbReference type="InterPro" id="IPR052728">
    <property type="entry name" value="O2_lipid_transport_reg"/>
</dbReference>
<dbReference type="InterPro" id="IPR002656">
    <property type="entry name" value="Acyl_transf_3_dom"/>
</dbReference>
<feature type="transmembrane region" description="Helical" evidence="2">
    <location>
        <begin position="425"/>
        <end position="443"/>
    </location>
</feature>
<feature type="transmembrane region" description="Helical" evidence="2">
    <location>
        <begin position="68"/>
        <end position="92"/>
    </location>
</feature>
<dbReference type="Pfam" id="PF01757">
    <property type="entry name" value="Acyl_transf_3"/>
    <property type="match status" value="1"/>
</dbReference>
<feature type="compositionally biased region" description="Polar residues" evidence="1">
    <location>
        <begin position="112"/>
        <end position="127"/>
    </location>
</feature>
<keyword evidence="2" id="KW-1133">Transmembrane helix</keyword>
<dbReference type="Proteomes" id="UP001372834">
    <property type="component" value="Unassembled WGS sequence"/>
</dbReference>
<sequence length="598" mass="68008">MCDTAWFNKDERLVLLGLCFPSSCTGEDITKMLTYQFNNSSVSGNSQLTVVRVRPVPGSYMLLEDKKFLAFGGSILVIVFLMFVGTVTEFGINYRRKDENKKKSKGTDANHSENPSDVENNNGKKNSIEITGKSNVYKVTEKEILEYQKNGKAKLDDSKTEPERKEPTRHRAFEILLAFSVMSNSSKILTCSRTSEDSLNSVHGLRFLSLAWVVLVHTYLQIFAIGENKGLRALTEKKFIYQLVGNATYSVDSFFIISGLLVSYLYFKVSRRDNHVNGFFKIVGKFTTLILYRFIRLTPVYIVVIGMVHFTTAFLKDTSVFETPLIVQLNCDKYWWRNILYVNNFFTYREMCMLWSWYMAADTQFFVLSAFVLVIAKRYFKTSVSMLFALLISSWCTTAYIAYINQFQVKVQEPLTLFDELYDKPWTRIGPYIVGLFAGWLLCEKNCKLSIPLPLVLLGWIFSLGGLVGLVFCVGSGFGVAESSIYAALGHTAWGLCLAWIVVACRCGYGGWINSLLSWPAFLPFSRLTYCAYLVHPVIMFLTNYVMDGPFHMHNGVVVIIFLGNLISSYLLSFILSITFEAPFVRLLKFAISPQVKR</sequence>
<keyword evidence="2" id="KW-0812">Transmembrane</keyword>
<feature type="transmembrane region" description="Helical" evidence="2">
    <location>
        <begin position="559"/>
        <end position="580"/>
    </location>
</feature>
<feature type="transmembrane region" description="Helical" evidence="2">
    <location>
        <begin position="530"/>
        <end position="547"/>
    </location>
</feature>
<organism evidence="4 5">
    <name type="scientific">Polyplax serrata</name>
    <name type="common">Common mouse louse</name>
    <dbReference type="NCBI Taxonomy" id="468196"/>
    <lineage>
        <taxon>Eukaryota</taxon>
        <taxon>Metazoa</taxon>
        <taxon>Ecdysozoa</taxon>
        <taxon>Arthropoda</taxon>
        <taxon>Hexapoda</taxon>
        <taxon>Insecta</taxon>
        <taxon>Pterygota</taxon>
        <taxon>Neoptera</taxon>
        <taxon>Paraneoptera</taxon>
        <taxon>Psocodea</taxon>
        <taxon>Troctomorpha</taxon>
        <taxon>Phthiraptera</taxon>
        <taxon>Anoplura</taxon>
        <taxon>Polyplacidae</taxon>
        <taxon>Polyplax</taxon>
    </lineage>
</organism>
<gene>
    <name evidence="4" type="ORF">RUM43_013843</name>
</gene>
<feature type="compositionally biased region" description="Basic and acidic residues" evidence="1">
    <location>
        <begin position="99"/>
        <end position="111"/>
    </location>
</feature>
<feature type="transmembrane region" description="Helical" evidence="2">
    <location>
        <begin position="355"/>
        <end position="375"/>
    </location>
</feature>
<dbReference type="EMBL" id="JAWJWE010000008">
    <property type="protein sequence ID" value="KAK6631779.1"/>
    <property type="molecule type" value="Genomic_DNA"/>
</dbReference>
<dbReference type="PANTHER" id="PTHR11161">
    <property type="entry name" value="O-ACYLTRANSFERASE"/>
    <property type="match status" value="1"/>
</dbReference>
<accession>A0AAN8P1J6</accession>
<evidence type="ECO:0000256" key="1">
    <source>
        <dbReference type="SAM" id="MobiDB-lite"/>
    </source>
</evidence>